<dbReference type="FunFam" id="3.40.50.300:FF:000054">
    <property type="entry name" value="ABC multidrug transporter atrF"/>
    <property type="match status" value="1"/>
</dbReference>
<comment type="subcellular location">
    <subcellularLocation>
        <location evidence="1">Membrane</location>
        <topology evidence="1">Multi-pass membrane protein</topology>
    </subcellularLocation>
</comment>
<feature type="region of interest" description="Disordered" evidence="9">
    <location>
        <begin position="814"/>
        <end position="893"/>
    </location>
</feature>
<dbReference type="Pfam" id="PF01061">
    <property type="entry name" value="ABC2_membrane"/>
    <property type="match status" value="2"/>
</dbReference>
<dbReference type="InterPro" id="IPR034001">
    <property type="entry name" value="ABCG_PDR_1"/>
</dbReference>
<feature type="transmembrane region" description="Helical" evidence="10">
    <location>
        <begin position="631"/>
        <end position="650"/>
    </location>
</feature>
<evidence type="ECO:0000256" key="5">
    <source>
        <dbReference type="ARBA" id="ARBA00022741"/>
    </source>
</evidence>
<organism evidence="12 13">
    <name type="scientific">Dekkera bruxellensis</name>
    <name type="common">Brettanomyces custersii</name>
    <dbReference type="NCBI Taxonomy" id="5007"/>
    <lineage>
        <taxon>Eukaryota</taxon>
        <taxon>Fungi</taxon>
        <taxon>Dikarya</taxon>
        <taxon>Ascomycota</taxon>
        <taxon>Saccharomycotina</taxon>
        <taxon>Pichiomycetes</taxon>
        <taxon>Pichiales</taxon>
        <taxon>Pichiaceae</taxon>
        <taxon>Brettanomyces</taxon>
    </lineage>
</organism>
<keyword evidence="7 10" id="KW-1133">Transmembrane helix</keyword>
<evidence type="ECO:0000259" key="11">
    <source>
        <dbReference type="PROSITE" id="PS50893"/>
    </source>
</evidence>
<dbReference type="CDD" id="cd03233">
    <property type="entry name" value="ABCG_PDR_domain1"/>
    <property type="match status" value="1"/>
</dbReference>
<dbReference type="InterPro" id="IPR010929">
    <property type="entry name" value="PDR_CDR_ABC"/>
</dbReference>
<feature type="transmembrane region" description="Helical" evidence="10">
    <location>
        <begin position="1401"/>
        <end position="1423"/>
    </location>
</feature>
<feature type="compositionally biased region" description="Basic and acidic residues" evidence="9">
    <location>
        <begin position="814"/>
        <end position="831"/>
    </location>
</feature>
<feature type="domain" description="ABC transporter" evidence="11">
    <location>
        <begin position="912"/>
        <end position="1155"/>
    </location>
</feature>
<feature type="transmembrane region" description="Helical" evidence="10">
    <location>
        <begin position="1311"/>
        <end position="1330"/>
    </location>
</feature>
<dbReference type="GO" id="GO:0140359">
    <property type="term" value="F:ABC-type transporter activity"/>
    <property type="evidence" value="ECO:0007669"/>
    <property type="project" value="InterPro"/>
</dbReference>
<evidence type="ECO:0000256" key="3">
    <source>
        <dbReference type="ARBA" id="ARBA00022692"/>
    </source>
</evidence>
<feature type="compositionally biased region" description="Low complexity" evidence="9">
    <location>
        <begin position="847"/>
        <end position="857"/>
    </location>
</feature>
<proteinExistence type="predicted"/>
<dbReference type="RefSeq" id="XP_041138608.1">
    <property type="nucleotide sequence ID" value="XM_041280817.1"/>
</dbReference>
<feature type="transmembrane region" description="Helical" evidence="10">
    <location>
        <begin position="1350"/>
        <end position="1381"/>
    </location>
</feature>
<keyword evidence="5" id="KW-0547">Nucleotide-binding</keyword>
<evidence type="ECO:0000256" key="7">
    <source>
        <dbReference type="ARBA" id="ARBA00022989"/>
    </source>
</evidence>
<evidence type="ECO:0000256" key="1">
    <source>
        <dbReference type="ARBA" id="ARBA00004141"/>
    </source>
</evidence>
<feature type="transmembrane region" description="Helical" evidence="10">
    <location>
        <begin position="1280"/>
        <end position="1299"/>
    </location>
</feature>
<evidence type="ECO:0000256" key="9">
    <source>
        <dbReference type="SAM" id="MobiDB-lite"/>
    </source>
</evidence>
<dbReference type="Pfam" id="PF06422">
    <property type="entry name" value="PDR_CDR"/>
    <property type="match status" value="1"/>
</dbReference>
<dbReference type="InterPro" id="IPR003593">
    <property type="entry name" value="AAA+_ATPase"/>
</dbReference>
<dbReference type="GeneID" id="64574207"/>
<dbReference type="InterPro" id="IPR013525">
    <property type="entry name" value="ABC2_TM"/>
</dbReference>
<keyword evidence="2" id="KW-0813">Transport</keyword>
<reference evidence="12" key="2">
    <citation type="journal article" name="BMC Genomics">
        <title>New genome assemblies reveal patterns of domestication and adaptation across Brettanomyces (Dekkera) species.</title>
        <authorList>
            <person name="Roach M.J."/>
            <person name="Borneman A.R."/>
        </authorList>
    </citation>
    <scope>NUCLEOTIDE SEQUENCE</scope>
    <source>
        <strain evidence="12">UCD 2041</strain>
    </source>
</reference>
<dbReference type="Pfam" id="PF00005">
    <property type="entry name" value="ABC_tran"/>
    <property type="match status" value="2"/>
</dbReference>
<dbReference type="InterPro" id="IPR017871">
    <property type="entry name" value="ABC_transporter-like_CS"/>
</dbReference>
<keyword evidence="4" id="KW-0677">Repeat</keyword>
<evidence type="ECO:0000313" key="13">
    <source>
        <dbReference type="Proteomes" id="UP000663131"/>
    </source>
</evidence>
<gene>
    <name evidence="12" type="ORF">BRETT_002283</name>
</gene>
<keyword evidence="3 10" id="KW-0812">Transmembrane</keyword>
<dbReference type="InterPro" id="IPR003439">
    <property type="entry name" value="ABC_transporter-like_ATP-bd"/>
</dbReference>
<evidence type="ECO:0000256" key="2">
    <source>
        <dbReference type="ARBA" id="ARBA00022448"/>
    </source>
</evidence>
<reference evidence="12" key="1">
    <citation type="submission" date="2020-10" db="EMBL/GenBank/DDBJ databases">
        <authorList>
            <person name="Palmer J.M."/>
        </authorList>
    </citation>
    <scope>NUCLEOTIDE SEQUENCE</scope>
    <source>
        <strain evidence="12">UCD 2041</strain>
    </source>
</reference>
<dbReference type="EMBL" id="CP063137">
    <property type="protein sequence ID" value="QOU22115.1"/>
    <property type="molecule type" value="Genomic_DNA"/>
</dbReference>
<keyword evidence="6" id="KW-0067">ATP-binding</keyword>
<evidence type="ECO:0000256" key="4">
    <source>
        <dbReference type="ARBA" id="ARBA00022737"/>
    </source>
</evidence>
<dbReference type="InterPro" id="IPR034003">
    <property type="entry name" value="ABCG_PDR_2"/>
</dbReference>
<dbReference type="InterPro" id="IPR027417">
    <property type="entry name" value="P-loop_NTPase"/>
</dbReference>
<dbReference type="PANTHER" id="PTHR19241">
    <property type="entry name" value="ATP-BINDING CASSETTE TRANSPORTER"/>
    <property type="match status" value="1"/>
</dbReference>
<dbReference type="GO" id="GO:1990961">
    <property type="term" value="P:xenobiotic detoxification by transmembrane export across the plasma membrane"/>
    <property type="evidence" value="ECO:0007669"/>
    <property type="project" value="UniProtKB-ARBA"/>
</dbReference>
<feature type="transmembrane region" description="Helical" evidence="10">
    <location>
        <begin position="662"/>
        <end position="681"/>
    </location>
</feature>
<feature type="compositionally biased region" description="Polar residues" evidence="9">
    <location>
        <begin position="873"/>
        <end position="887"/>
    </location>
</feature>
<feature type="region of interest" description="Disordered" evidence="9">
    <location>
        <begin position="26"/>
        <end position="53"/>
    </location>
</feature>
<dbReference type="OrthoDB" id="245989at2759"/>
<dbReference type="Pfam" id="PF14510">
    <property type="entry name" value="ABC_trans_N"/>
    <property type="match status" value="1"/>
</dbReference>
<keyword evidence="8 10" id="KW-0472">Membrane</keyword>
<dbReference type="Proteomes" id="UP000663131">
    <property type="component" value="Chromosome 9"/>
</dbReference>
<name>A0A871RDA1_DEKBR</name>
<evidence type="ECO:0000256" key="8">
    <source>
        <dbReference type="ARBA" id="ARBA00023136"/>
    </source>
</evidence>
<feature type="transmembrane region" description="Helical" evidence="10">
    <location>
        <begin position="554"/>
        <end position="575"/>
    </location>
</feature>
<feature type="transmembrane region" description="Helical" evidence="10">
    <location>
        <begin position="768"/>
        <end position="787"/>
    </location>
</feature>
<accession>A0A871RDA1</accession>
<dbReference type="InterPro" id="IPR029481">
    <property type="entry name" value="ABC_trans_N"/>
</dbReference>
<evidence type="ECO:0000313" key="12">
    <source>
        <dbReference type="EMBL" id="QOU22115.1"/>
    </source>
</evidence>
<feature type="transmembrane region" description="Helical" evidence="10">
    <location>
        <begin position="518"/>
        <end position="542"/>
    </location>
</feature>
<protein>
    <recommendedName>
        <fullName evidence="11">ABC transporter domain-containing protein</fullName>
    </recommendedName>
</protein>
<dbReference type="GO" id="GO:0016020">
    <property type="term" value="C:membrane"/>
    <property type="evidence" value="ECO:0007669"/>
    <property type="project" value="UniProtKB-SubCell"/>
</dbReference>
<dbReference type="SUPFAM" id="SSF52540">
    <property type="entry name" value="P-loop containing nucleoside triphosphate hydrolases"/>
    <property type="match status" value="2"/>
</dbReference>
<dbReference type="CDD" id="cd03232">
    <property type="entry name" value="ABCG_PDR_domain2"/>
    <property type="match status" value="1"/>
</dbReference>
<evidence type="ECO:0000256" key="10">
    <source>
        <dbReference type="SAM" id="Phobius"/>
    </source>
</evidence>
<dbReference type="KEGG" id="bbrx:BRETT_002283"/>
<dbReference type="GO" id="GO:0005524">
    <property type="term" value="F:ATP binding"/>
    <property type="evidence" value="ECO:0007669"/>
    <property type="project" value="UniProtKB-KW"/>
</dbReference>
<dbReference type="PROSITE" id="PS00211">
    <property type="entry name" value="ABC_TRANSPORTER_1"/>
    <property type="match status" value="1"/>
</dbReference>
<dbReference type="Gene3D" id="3.40.50.300">
    <property type="entry name" value="P-loop containing nucleotide triphosphate hydrolases"/>
    <property type="match status" value="2"/>
</dbReference>
<dbReference type="PROSITE" id="PS50893">
    <property type="entry name" value="ABC_TRANSPORTER_2"/>
    <property type="match status" value="2"/>
</dbReference>
<feature type="transmembrane region" description="Helical" evidence="10">
    <location>
        <begin position="1552"/>
        <end position="1572"/>
    </location>
</feature>
<feature type="domain" description="ABC transporter" evidence="11">
    <location>
        <begin position="151"/>
        <end position="403"/>
    </location>
</feature>
<feature type="transmembrane region" description="Helical" evidence="10">
    <location>
        <begin position="1430"/>
        <end position="1448"/>
    </location>
</feature>
<evidence type="ECO:0000256" key="6">
    <source>
        <dbReference type="ARBA" id="ARBA00022840"/>
    </source>
</evidence>
<dbReference type="SMART" id="SM00382">
    <property type="entry name" value="AAA"/>
    <property type="match status" value="2"/>
</dbReference>
<sequence>MSIRVEPDEDKYEGIDEQQIQNLARKITETSSVHSEQQAAPEQYEAEQRAENEGGVAAKLMRTLSRQSTRLSQIQVDGVSPFGGDNPRLDPDSPQFSAKMWIKNMRALQDKDVDYYKPYSMGVLYKDLRCYGGATDADYKADVLNWVEKSFKLLKDWVHPDKSNVFDILKPMDGLIRPGSLVVVLGRPGAGCSTLLKTLASQTYGYHVDAGATVTYEGLTPREIARHYRGEVIYNAETETHFPHLTVGQTLKFASLMKVPENRPEGVSRDEYAEHMTRVYMAMYGLSHTYNTKVGNDYVRGVSGGERKRVSIAEVSLCGARLQCWDNSTRGLDSASAENFVRCLKLSSQVLDTTSIVSIYQCSQRAYDLFDTVILMYEGRQIFFGDTQAAKGFFERQGWQCPARQTAADFLTSLTSPSERTPRRGWESRVPRTAEEFEARWKASPEYAELRESIESYLGQLGSDGGDGSGASFKSRAYASKKARQAKHLSGSEPFTVSYNMQVRYLTRRAFQRVRNDLTLPAFTVFVNLVMSLLNGSVFYNLQNVTGDVYNRGACLFFACLFNSLMSVLEVFALYEARPIVEKHKEYGLYHPSAEAFASIISEIPTKALTSIAFNIPLYFMVNLKRDAGAFFFYFFIATISTFLMSHLFRSIGSFTKSLSQAMTPAAVVVLAMAIYAGFVVPTNFMLGWSRWINYINPIAYVFESMMINEFHLRQIRCTTMVPQGGDYDKLPLAFKICDCVGAQPAQSTVNGDRYIRIAFDYVHAHKWRNVGICIGFMVFFLGTYLLGVEFNMSARAGGEKTVFLRSSLRKLQREGKLGPRAHPDDPEMAVKSRQAASSLLDEKENSNSNSNSSGSSTPASQPQQFEHDDSSPDTAQDNPQSTNPLDSDTADSAALSRVTTEIQLESGSDIFHWRDVCYDIPYQGHTRRLLDHVDGWVKPGTLTALMGASGAGKTTLLDVLADRVTFGVVTGDMLVNSQPRGLSFQRSTGYVQQQDLHLQTSTVREALRFSAYLRQPQSVSKKEKDAYVENIIHVLEMDNYADAVVGVPGEGLNVEQRKRLTIGVELVAKPKLLLFLDEPTSGLDSQTAWSILCLIRKLSNSGQAIMCTIHQPSAMLFSQFDNLLLLKSGGQTVYFGDVGPDAQTLIQYFESNGSIPCPPDANPAEWMLEAIGAAPGAHPDRDWHQVWLQSSQYQGVAAELDRLQAVNEKNPARSSRESDTDTSLSRIRTGLQSIYSAKARKASFLKRIENSSYASSVVVQYYYVTKRVFQQYWRSPSYIYSKFLLIVFTSLLNGFTFFKATNSIQGLQNQMFSVFMFTALFCILVEQMLPHYIAQRDLYEARERPSRTFSWLAFITAQITVEIPWMVLGGTIAFLCFYFPVDFAHNGTATDDVHSRGIVLWMFVIQFYIWTSTLGQACIAGIEIDQNGANLATLLFSLAMLFCGVLVSKDKLPGFWIFMYRVSPFTYWIAGFLRAAVGNAAVTCAQDELLGFEPYVLQTCESYMAPYMKVAGGYLIDPNATSSCYYCKMSNTDAYLSTINALQFTSWEDSAIFWAYIVFNIAATIFLYWFVRVPKKHDFIKWIQRKNALMVKRYREKHPAKEKAEA</sequence>
<dbReference type="GO" id="GO:0016887">
    <property type="term" value="F:ATP hydrolysis activity"/>
    <property type="evidence" value="ECO:0007669"/>
    <property type="project" value="InterPro"/>
</dbReference>